<dbReference type="Proteomes" id="UP000236569">
    <property type="component" value="Unassembled WGS sequence"/>
</dbReference>
<dbReference type="CDD" id="cd00085">
    <property type="entry name" value="HNHc"/>
    <property type="match status" value="1"/>
</dbReference>
<dbReference type="OrthoDB" id="57503at2"/>
<keyword evidence="2" id="KW-0540">Nuclease</keyword>
<proteinExistence type="predicted"/>
<protein>
    <submittedName>
        <fullName evidence="2">HNH endonuclease</fullName>
    </submittedName>
</protein>
<dbReference type="PANTHER" id="PTHR33877">
    <property type="entry name" value="SLL1193 PROTEIN"/>
    <property type="match status" value="1"/>
</dbReference>
<accession>A0A2I9DIZ2</accession>
<reference evidence="3" key="1">
    <citation type="submission" date="2018-01" db="EMBL/GenBank/DDBJ databases">
        <title>Draft Genome Sequence of the Radioresistant Bacterium Deinococcus aerius TR0125, Isolated from the Higher Atmosphere above Japan.</title>
        <authorList>
            <person name="Satoh K."/>
            <person name="Arai H."/>
            <person name="Sanzen T."/>
            <person name="Kawaguchi Y."/>
            <person name="Hayashi H."/>
            <person name="Yokobori S."/>
            <person name="Yamagishi A."/>
            <person name="Oono Y."/>
            <person name="Narumi I."/>
        </authorList>
    </citation>
    <scope>NUCLEOTIDE SEQUENCE [LARGE SCALE GENOMIC DNA]</scope>
    <source>
        <strain evidence="3">TR0125</strain>
    </source>
</reference>
<keyword evidence="3" id="KW-1185">Reference proteome</keyword>
<gene>
    <name evidence="2" type="ORF">DAERI_020338</name>
</gene>
<dbReference type="AlphaFoldDB" id="A0A2I9DIZ2"/>
<keyword evidence="2" id="KW-0255">Endonuclease</keyword>
<dbReference type="InterPro" id="IPR047693">
    <property type="entry name" value="RNA-guided_IscB-like"/>
</dbReference>
<evidence type="ECO:0000313" key="3">
    <source>
        <dbReference type="Proteomes" id="UP000236569"/>
    </source>
</evidence>
<dbReference type="Gene3D" id="1.10.30.50">
    <property type="match status" value="1"/>
</dbReference>
<comment type="caution">
    <text evidence="2">The sequence shown here is derived from an EMBL/GenBank/DDBJ whole genome shotgun (WGS) entry which is preliminary data.</text>
</comment>
<dbReference type="InterPro" id="IPR025938">
    <property type="entry name" value="RRXRR_dom"/>
</dbReference>
<keyword evidence="2" id="KW-0378">Hydrolase</keyword>
<dbReference type="EMBL" id="BFAG01000002">
    <property type="protein sequence ID" value="GBF04741.1"/>
    <property type="molecule type" value="Genomic_DNA"/>
</dbReference>
<dbReference type="PANTHER" id="PTHR33877:SF2">
    <property type="entry name" value="OS07G0170200 PROTEIN"/>
    <property type="match status" value="1"/>
</dbReference>
<dbReference type="SMART" id="SM00507">
    <property type="entry name" value="HNHc"/>
    <property type="match status" value="1"/>
</dbReference>
<name>A0A2I9DIZ2_9DEIO</name>
<sequence length="442" mass="50017">MTERPIVHLDSFKPRDRQLPNRALVVSATHKPLMPCHPARARELLRKGRAAVLRHQPFTIVLKDRACGVTQPLSLKLDPGSKTTGICAVAEMKRGPKVVWAALLHHRGRAIQQSLDARRVLRRARRSRKLWYRQPRFDNRTRPMGWLPPSLTHRVLTTLTWVGRLSRWAAATHLATELVSFDTQRLQNPFIRREGYQRGTLYGYTVRRYLLQKWQGRCAYCDRNDRPLEVEHLTPRSQGGSDRISNLVLSCTPCNLKKGTQSLQQFLAENLILLKKIRAQVQDPLHDSAAVNATKAKLLRELQKTGLLVEIGDGAQTSFNRDIQGYPKAHWIDAACVGPSGARVIVPNLRPLAIICIGHGNRQMCGTNKFGFPTRHRTRQKTHFGFQTGDLVRAVVTTGKKAGSYVGRVSVRATGKFRLPMVDGLHYRFFVLIQKGDGYAYS</sequence>
<dbReference type="GO" id="GO:0004519">
    <property type="term" value="F:endonuclease activity"/>
    <property type="evidence" value="ECO:0007669"/>
    <property type="project" value="UniProtKB-KW"/>
</dbReference>
<dbReference type="Pfam" id="PF14239">
    <property type="entry name" value="RRXRR"/>
    <property type="match status" value="1"/>
</dbReference>
<organism evidence="2 3">
    <name type="scientific">Deinococcus aerius</name>
    <dbReference type="NCBI Taxonomy" id="200253"/>
    <lineage>
        <taxon>Bacteria</taxon>
        <taxon>Thermotogati</taxon>
        <taxon>Deinococcota</taxon>
        <taxon>Deinococci</taxon>
        <taxon>Deinococcales</taxon>
        <taxon>Deinococcaceae</taxon>
        <taxon>Deinococcus</taxon>
    </lineage>
</organism>
<dbReference type="NCBIfam" id="NF040563">
    <property type="entry name" value="guided_IscB"/>
    <property type="match status" value="1"/>
</dbReference>
<dbReference type="Pfam" id="PF01844">
    <property type="entry name" value="HNH"/>
    <property type="match status" value="1"/>
</dbReference>
<dbReference type="GO" id="GO:0008270">
    <property type="term" value="F:zinc ion binding"/>
    <property type="evidence" value="ECO:0007669"/>
    <property type="project" value="InterPro"/>
</dbReference>
<dbReference type="RefSeq" id="WP_103128204.1">
    <property type="nucleotide sequence ID" value="NZ_BFAG01000002.1"/>
</dbReference>
<evidence type="ECO:0000259" key="1">
    <source>
        <dbReference type="SMART" id="SM00507"/>
    </source>
</evidence>
<dbReference type="InterPro" id="IPR003615">
    <property type="entry name" value="HNH_nuc"/>
</dbReference>
<feature type="domain" description="HNH nuclease" evidence="1">
    <location>
        <begin position="205"/>
        <end position="256"/>
    </location>
</feature>
<dbReference type="InterPro" id="IPR002711">
    <property type="entry name" value="HNH"/>
</dbReference>
<evidence type="ECO:0000313" key="2">
    <source>
        <dbReference type="EMBL" id="GBF04741.1"/>
    </source>
</evidence>
<dbReference type="GO" id="GO:0003676">
    <property type="term" value="F:nucleic acid binding"/>
    <property type="evidence" value="ECO:0007669"/>
    <property type="project" value="InterPro"/>
</dbReference>
<dbReference type="InterPro" id="IPR052892">
    <property type="entry name" value="NA-targeting_endonuclease"/>
</dbReference>